<evidence type="ECO:0000313" key="2">
    <source>
        <dbReference type="EMBL" id="CAK9097046.1"/>
    </source>
</evidence>
<feature type="non-terminal residue" evidence="2">
    <location>
        <position position="52"/>
    </location>
</feature>
<comment type="caution">
    <text evidence="2">The sequence shown here is derived from an EMBL/GenBank/DDBJ whole genome shotgun (WGS) entry which is preliminary data.</text>
</comment>
<gene>
    <name evidence="2" type="ORF">SCF082_LOCUS45542</name>
</gene>
<sequence>PSTMSRAWRIRNSTSRSSSATGSTHVDSPSSWPTFTRSSLAILRCQRIRRPI</sequence>
<evidence type="ECO:0000313" key="3">
    <source>
        <dbReference type="Proteomes" id="UP001642464"/>
    </source>
</evidence>
<reference evidence="2 3" key="1">
    <citation type="submission" date="2024-02" db="EMBL/GenBank/DDBJ databases">
        <authorList>
            <person name="Chen Y."/>
            <person name="Shah S."/>
            <person name="Dougan E. K."/>
            <person name="Thang M."/>
            <person name="Chan C."/>
        </authorList>
    </citation>
    <scope>NUCLEOTIDE SEQUENCE [LARGE SCALE GENOMIC DNA]</scope>
</reference>
<organism evidence="2 3">
    <name type="scientific">Durusdinium trenchii</name>
    <dbReference type="NCBI Taxonomy" id="1381693"/>
    <lineage>
        <taxon>Eukaryota</taxon>
        <taxon>Sar</taxon>
        <taxon>Alveolata</taxon>
        <taxon>Dinophyceae</taxon>
        <taxon>Suessiales</taxon>
        <taxon>Symbiodiniaceae</taxon>
        <taxon>Durusdinium</taxon>
    </lineage>
</organism>
<dbReference type="EMBL" id="CAXAMM010041055">
    <property type="protein sequence ID" value="CAK9097046.1"/>
    <property type="molecule type" value="Genomic_DNA"/>
</dbReference>
<feature type="region of interest" description="Disordered" evidence="1">
    <location>
        <begin position="1"/>
        <end position="32"/>
    </location>
</feature>
<evidence type="ECO:0000256" key="1">
    <source>
        <dbReference type="SAM" id="MobiDB-lite"/>
    </source>
</evidence>
<accession>A0ABP0RCY6</accession>
<protein>
    <submittedName>
        <fullName evidence="2">Uncharacterized protein</fullName>
    </submittedName>
</protein>
<keyword evidence="3" id="KW-1185">Reference proteome</keyword>
<feature type="non-terminal residue" evidence="2">
    <location>
        <position position="1"/>
    </location>
</feature>
<name>A0ABP0RCY6_9DINO</name>
<feature type="compositionally biased region" description="Low complexity" evidence="1">
    <location>
        <begin position="13"/>
        <end position="24"/>
    </location>
</feature>
<proteinExistence type="predicted"/>
<dbReference type="Proteomes" id="UP001642464">
    <property type="component" value="Unassembled WGS sequence"/>
</dbReference>